<evidence type="ECO:0000313" key="3">
    <source>
        <dbReference type="Proteomes" id="UP000659630"/>
    </source>
</evidence>
<dbReference type="InterPro" id="IPR036388">
    <property type="entry name" value="WH-like_DNA-bd_sf"/>
</dbReference>
<dbReference type="CDD" id="cd00090">
    <property type="entry name" value="HTH_ARSR"/>
    <property type="match status" value="1"/>
</dbReference>
<dbReference type="Gene3D" id="1.10.10.10">
    <property type="entry name" value="Winged helix-like DNA-binding domain superfamily/Winged helix DNA-binding domain"/>
    <property type="match status" value="1"/>
</dbReference>
<protein>
    <submittedName>
        <fullName evidence="2">MarR family transcriptional regulator</fullName>
    </submittedName>
</protein>
<accession>A0A923L1Y6</accession>
<name>A0A923L1Y6_9FIRM</name>
<dbReference type="RefSeq" id="WP_186888720.1">
    <property type="nucleotide sequence ID" value="NZ_JACONZ010000005.1"/>
</dbReference>
<evidence type="ECO:0000259" key="1">
    <source>
        <dbReference type="PROSITE" id="PS50995"/>
    </source>
</evidence>
<dbReference type="InterPro" id="IPR011991">
    <property type="entry name" value="ArsR-like_HTH"/>
</dbReference>
<dbReference type="Pfam" id="PF12802">
    <property type="entry name" value="MarR_2"/>
    <property type="match status" value="1"/>
</dbReference>
<dbReference type="SMART" id="SM00347">
    <property type="entry name" value="HTH_MARR"/>
    <property type="match status" value="1"/>
</dbReference>
<comment type="caution">
    <text evidence="2">The sequence shown here is derived from an EMBL/GenBank/DDBJ whole genome shotgun (WGS) entry which is preliminary data.</text>
</comment>
<reference evidence="2" key="1">
    <citation type="submission" date="2020-08" db="EMBL/GenBank/DDBJ databases">
        <title>Genome public.</title>
        <authorList>
            <person name="Liu C."/>
            <person name="Sun Q."/>
        </authorList>
    </citation>
    <scope>NUCLEOTIDE SEQUENCE</scope>
    <source>
        <strain evidence="2">BX8</strain>
    </source>
</reference>
<dbReference type="GO" id="GO:0003700">
    <property type="term" value="F:DNA-binding transcription factor activity"/>
    <property type="evidence" value="ECO:0007669"/>
    <property type="project" value="InterPro"/>
</dbReference>
<keyword evidence="3" id="KW-1185">Reference proteome</keyword>
<dbReference type="AlphaFoldDB" id="A0A923L1Y6"/>
<dbReference type="PROSITE" id="PS50995">
    <property type="entry name" value="HTH_MARR_2"/>
    <property type="match status" value="1"/>
</dbReference>
<dbReference type="EMBL" id="JACONZ010000005">
    <property type="protein sequence ID" value="MBC5582356.1"/>
    <property type="molecule type" value="Genomic_DNA"/>
</dbReference>
<organism evidence="2 3">
    <name type="scientific">Anaerofilum hominis</name>
    <dbReference type="NCBI Taxonomy" id="2763016"/>
    <lineage>
        <taxon>Bacteria</taxon>
        <taxon>Bacillati</taxon>
        <taxon>Bacillota</taxon>
        <taxon>Clostridia</taxon>
        <taxon>Eubacteriales</taxon>
        <taxon>Oscillospiraceae</taxon>
        <taxon>Anaerofilum</taxon>
    </lineage>
</organism>
<gene>
    <name evidence="2" type="ORF">H8S23_12655</name>
</gene>
<proteinExistence type="predicted"/>
<dbReference type="InterPro" id="IPR000835">
    <property type="entry name" value="HTH_MarR-typ"/>
</dbReference>
<sequence>MNDSAIKKMREFNRYYTVWLDVMNKGYLETGRAWPESRVLFELYLCAGISATDLCRHLNMDKSYVSRILGKFEKQGLLTREPVPGGKGLKKIRLTQAGRREAEQIDQRGNQQLRDKLAPLDDETCGRLCEAMAFIEKTLRCHDKER</sequence>
<dbReference type="InterPro" id="IPR036390">
    <property type="entry name" value="WH_DNA-bd_sf"/>
</dbReference>
<dbReference type="Proteomes" id="UP000659630">
    <property type="component" value="Unassembled WGS sequence"/>
</dbReference>
<evidence type="ECO:0000313" key="2">
    <source>
        <dbReference type="EMBL" id="MBC5582356.1"/>
    </source>
</evidence>
<dbReference type="SUPFAM" id="SSF46785">
    <property type="entry name" value="Winged helix' DNA-binding domain"/>
    <property type="match status" value="1"/>
</dbReference>
<feature type="domain" description="HTH marR-type" evidence="1">
    <location>
        <begin position="1"/>
        <end position="140"/>
    </location>
</feature>